<dbReference type="RefSeq" id="WP_306054262.1">
    <property type="nucleotide sequence ID" value="NZ_CP120997.1"/>
</dbReference>
<dbReference type="Proteomes" id="UP001239522">
    <property type="component" value="Chromosome"/>
</dbReference>
<organism evidence="1 2">
    <name type="scientific">Streptomyces castrisilvae</name>
    <dbReference type="NCBI Taxonomy" id="3033811"/>
    <lineage>
        <taxon>Bacteria</taxon>
        <taxon>Bacillati</taxon>
        <taxon>Actinomycetota</taxon>
        <taxon>Actinomycetes</taxon>
        <taxon>Kitasatosporales</taxon>
        <taxon>Streptomycetaceae</taxon>
        <taxon>Streptomyces</taxon>
    </lineage>
</organism>
<reference evidence="1 2" key="1">
    <citation type="submission" date="2023-03" db="EMBL/GenBank/DDBJ databases">
        <title>Isolation and description of six Streptomyces strains from soil environments, able to metabolize different microbial glucans.</title>
        <authorList>
            <person name="Widen T."/>
            <person name="Larsbrink J."/>
        </authorList>
    </citation>
    <scope>NUCLEOTIDE SEQUENCE [LARGE SCALE GENOMIC DNA]</scope>
    <source>
        <strain evidence="1 2">Mut1</strain>
    </source>
</reference>
<proteinExistence type="predicted"/>
<name>A0ABY9HI87_9ACTN</name>
<evidence type="ECO:0000313" key="2">
    <source>
        <dbReference type="Proteomes" id="UP001239522"/>
    </source>
</evidence>
<accession>A0ABY9HI87</accession>
<sequence length="42" mass="4869">MPENYWRMSYFEMKCFFDFSEKNPRSIARTASHSSSVGSAGE</sequence>
<gene>
    <name evidence="1" type="ORF">P8A18_12720</name>
</gene>
<dbReference type="EMBL" id="CP120997">
    <property type="protein sequence ID" value="WLQ34248.1"/>
    <property type="molecule type" value="Genomic_DNA"/>
</dbReference>
<protein>
    <submittedName>
        <fullName evidence="1">Uncharacterized protein</fullName>
    </submittedName>
</protein>
<evidence type="ECO:0000313" key="1">
    <source>
        <dbReference type="EMBL" id="WLQ34248.1"/>
    </source>
</evidence>
<keyword evidence="2" id="KW-1185">Reference proteome</keyword>